<evidence type="ECO:0000313" key="1">
    <source>
        <dbReference type="EMBL" id="KDS94212.1"/>
    </source>
</evidence>
<evidence type="ECO:0008006" key="3">
    <source>
        <dbReference type="Google" id="ProtNLM"/>
    </source>
</evidence>
<keyword evidence="2" id="KW-1185">Reference proteome</keyword>
<reference evidence="1 2" key="1">
    <citation type="submission" date="2014-01" db="EMBL/GenBank/DDBJ databases">
        <title>Draft genome sequence of the multidrug-resistant clinical isolate Dermabacter hominis 1368.</title>
        <authorList>
            <person name="Albersmeier A."/>
            <person name="Bomholt C."/>
            <person name="Glaub A."/>
            <person name="Ruckert C."/>
            <person name="Soriano F."/>
            <person name="Fernandez-Natal I."/>
            <person name="Tauch A."/>
        </authorList>
    </citation>
    <scope>NUCLEOTIDE SEQUENCE [LARGE SCALE GENOMIC DNA]</scope>
    <source>
        <strain evidence="1 2">1368</strain>
    </source>
</reference>
<gene>
    <name evidence="1" type="ORF">DHOM_02930</name>
</gene>
<proteinExistence type="predicted"/>
<dbReference type="EMBL" id="JDRS01000002">
    <property type="protein sequence ID" value="KDS94212.1"/>
    <property type="molecule type" value="Genomic_DNA"/>
</dbReference>
<dbReference type="RefSeq" id="WP_034370563.1">
    <property type="nucleotide sequence ID" value="NZ_KN323183.1"/>
</dbReference>
<organism evidence="1 2">
    <name type="scientific">Dermabacter hominis 1368</name>
    <dbReference type="NCBI Taxonomy" id="1450519"/>
    <lineage>
        <taxon>Bacteria</taxon>
        <taxon>Bacillati</taxon>
        <taxon>Actinomycetota</taxon>
        <taxon>Actinomycetes</taxon>
        <taxon>Micrococcales</taxon>
        <taxon>Dermabacteraceae</taxon>
        <taxon>Dermabacter</taxon>
    </lineage>
</organism>
<name>A0ABR4SNC8_9MICO</name>
<protein>
    <recommendedName>
        <fullName evidence="3">Tail assembly chaperone</fullName>
    </recommendedName>
</protein>
<evidence type="ECO:0000313" key="2">
    <source>
        <dbReference type="Proteomes" id="UP000030182"/>
    </source>
</evidence>
<accession>A0ABR4SNC8</accession>
<dbReference type="Proteomes" id="UP000030182">
    <property type="component" value="Unassembled WGS sequence"/>
</dbReference>
<comment type="caution">
    <text evidence="1">The sequence shown here is derived from an EMBL/GenBank/DDBJ whole genome shotgun (WGS) entry which is preliminary data.</text>
</comment>
<sequence length="98" mass="10773">MAKKFKRVSKKRFPMVQFTLPEIYGDAVFELPDLGSFDLGTQRAMESGSANPMFGLLEEAGVDAETLDALDDLQGEEATQLFEAWANASEVKPGKSKK</sequence>